<evidence type="ECO:0000313" key="1">
    <source>
        <dbReference type="EMBL" id="JAE05883.1"/>
    </source>
</evidence>
<organism evidence="1">
    <name type="scientific">Arundo donax</name>
    <name type="common">Giant reed</name>
    <name type="synonym">Donax arundinaceus</name>
    <dbReference type="NCBI Taxonomy" id="35708"/>
    <lineage>
        <taxon>Eukaryota</taxon>
        <taxon>Viridiplantae</taxon>
        <taxon>Streptophyta</taxon>
        <taxon>Embryophyta</taxon>
        <taxon>Tracheophyta</taxon>
        <taxon>Spermatophyta</taxon>
        <taxon>Magnoliopsida</taxon>
        <taxon>Liliopsida</taxon>
        <taxon>Poales</taxon>
        <taxon>Poaceae</taxon>
        <taxon>PACMAD clade</taxon>
        <taxon>Arundinoideae</taxon>
        <taxon>Arundineae</taxon>
        <taxon>Arundo</taxon>
    </lineage>
</organism>
<reference evidence="1" key="2">
    <citation type="journal article" date="2015" name="Data Brief">
        <title>Shoot transcriptome of the giant reed, Arundo donax.</title>
        <authorList>
            <person name="Barrero R.A."/>
            <person name="Guerrero F.D."/>
            <person name="Moolhuijzen P."/>
            <person name="Goolsby J.A."/>
            <person name="Tidwell J."/>
            <person name="Bellgard S.E."/>
            <person name="Bellgard M.I."/>
        </authorList>
    </citation>
    <scope>NUCLEOTIDE SEQUENCE</scope>
    <source>
        <tissue evidence="1">Shoot tissue taken approximately 20 cm above the soil surface</tissue>
    </source>
</reference>
<dbReference type="EMBL" id="GBRH01192013">
    <property type="protein sequence ID" value="JAE05883.1"/>
    <property type="molecule type" value="Transcribed_RNA"/>
</dbReference>
<name>A0A0A9FC82_ARUDO</name>
<proteinExistence type="predicted"/>
<reference evidence="1" key="1">
    <citation type="submission" date="2014-09" db="EMBL/GenBank/DDBJ databases">
        <authorList>
            <person name="Magalhaes I.L.F."/>
            <person name="Oliveira U."/>
            <person name="Santos F.R."/>
            <person name="Vidigal T.H.D.A."/>
            <person name="Brescovit A.D."/>
            <person name="Santos A.J."/>
        </authorList>
    </citation>
    <scope>NUCLEOTIDE SEQUENCE</scope>
    <source>
        <tissue evidence="1">Shoot tissue taken approximately 20 cm above the soil surface</tissue>
    </source>
</reference>
<dbReference type="AlphaFoldDB" id="A0A0A9FC82"/>
<accession>A0A0A9FC82</accession>
<protein>
    <submittedName>
        <fullName evidence="1">Uncharacterized protein</fullName>
    </submittedName>
</protein>
<sequence>MTPLQCLRFSRGVIGKHKSKLRKVPAPMSLLQTILQNLCEF</sequence>